<keyword evidence="4" id="KW-0804">Transcription</keyword>
<sequence length="258" mass="28129">MGGNNGSNTMTELNDRQREIVERLRSKGQQSINELAAHYGVATQTVRRDINDLCDQGLARRVHGGVARPSNPVNLNFRARSILNEKAKRAIAAEAAAMIPSGATVLLGIGTTVQFTAEALLQTPDITLVTNNLEVATLMCSAPHCKVHLVGGELRPEDRDLIGPSTLKGYRRFVADFGIISCGGLDEDHGILDYKQFDADVSNTIQQTSRRTLLLADSSKWNRNAHHHVGPFADVHQFITDTLPESFTPDGCDITLCD</sequence>
<dbReference type="InterPro" id="IPR050313">
    <property type="entry name" value="Carb_Metab_HTH_regulators"/>
</dbReference>
<dbReference type="AlphaFoldDB" id="A0A1G5QWG1"/>
<proteinExistence type="predicted"/>
<dbReference type="PANTHER" id="PTHR30363">
    <property type="entry name" value="HTH-TYPE TRANSCRIPTIONAL REGULATOR SRLR-RELATED"/>
    <property type="match status" value="1"/>
</dbReference>
<dbReference type="SMART" id="SM00420">
    <property type="entry name" value="HTH_DEOR"/>
    <property type="match status" value="1"/>
</dbReference>
<accession>A0A1G5QWG1</accession>
<dbReference type="Proteomes" id="UP000198767">
    <property type="component" value="Unassembled WGS sequence"/>
</dbReference>
<dbReference type="Gene3D" id="3.40.50.1360">
    <property type="match status" value="1"/>
</dbReference>
<dbReference type="InterPro" id="IPR036388">
    <property type="entry name" value="WH-like_DNA-bd_sf"/>
</dbReference>
<dbReference type="GO" id="GO:0003700">
    <property type="term" value="F:DNA-binding transcription factor activity"/>
    <property type="evidence" value="ECO:0007669"/>
    <property type="project" value="InterPro"/>
</dbReference>
<dbReference type="Pfam" id="PF08220">
    <property type="entry name" value="HTH_DeoR"/>
    <property type="match status" value="1"/>
</dbReference>
<protein>
    <submittedName>
        <fullName evidence="6">Transcriptional regulator, DeoR family</fullName>
    </submittedName>
</protein>
<dbReference type="SUPFAM" id="SSF100950">
    <property type="entry name" value="NagB/RpiA/CoA transferase-like"/>
    <property type="match status" value="1"/>
</dbReference>
<dbReference type="GO" id="GO:0003677">
    <property type="term" value="F:DNA binding"/>
    <property type="evidence" value="ECO:0007669"/>
    <property type="project" value="UniProtKB-KW"/>
</dbReference>
<evidence type="ECO:0000256" key="2">
    <source>
        <dbReference type="ARBA" id="ARBA00023015"/>
    </source>
</evidence>
<keyword evidence="7" id="KW-1185">Reference proteome</keyword>
<dbReference type="InterPro" id="IPR036390">
    <property type="entry name" value="WH_DNA-bd_sf"/>
</dbReference>
<dbReference type="InterPro" id="IPR018356">
    <property type="entry name" value="Tscrpt_reg_HTH_DeoR_CS"/>
</dbReference>
<dbReference type="Pfam" id="PF00455">
    <property type="entry name" value="DeoRC"/>
    <property type="match status" value="1"/>
</dbReference>
<keyword evidence="1" id="KW-0678">Repressor</keyword>
<dbReference type="PRINTS" id="PR00037">
    <property type="entry name" value="HTHLACR"/>
</dbReference>
<gene>
    <name evidence="6" type="ORF">SAMN04488118_106139</name>
</gene>
<evidence type="ECO:0000256" key="1">
    <source>
        <dbReference type="ARBA" id="ARBA00022491"/>
    </source>
</evidence>
<dbReference type="STRING" id="1156985.SAMN04488118_106139"/>
<feature type="domain" description="HTH deoR-type" evidence="5">
    <location>
        <begin position="13"/>
        <end position="68"/>
    </location>
</feature>
<reference evidence="6 7" key="1">
    <citation type="submission" date="2016-10" db="EMBL/GenBank/DDBJ databases">
        <authorList>
            <person name="de Groot N.N."/>
        </authorList>
    </citation>
    <scope>NUCLEOTIDE SEQUENCE [LARGE SCALE GENOMIC DNA]</scope>
    <source>
        <strain evidence="6 7">U95</strain>
    </source>
</reference>
<dbReference type="EMBL" id="FMWG01000006">
    <property type="protein sequence ID" value="SCZ66082.1"/>
    <property type="molecule type" value="Genomic_DNA"/>
</dbReference>
<dbReference type="PANTHER" id="PTHR30363:SF4">
    <property type="entry name" value="GLYCEROL-3-PHOSPHATE REGULON REPRESSOR"/>
    <property type="match status" value="1"/>
</dbReference>
<evidence type="ECO:0000313" key="7">
    <source>
        <dbReference type="Proteomes" id="UP000198767"/>
    </source>
</evidence>
<organism evidence="6 7">
    <name type="scientific">Epibacterium ulvae</name>
    <dbReference type="NCBI Taxonomy" id="1156985"/>
    <lineage>
        <taxon>Bacteria</taxon>
        <taxon>Pseudomonadati</taxon>
        <taxon>Pseudomonadota</taxon>
        <taxon>Alphaproteobacteria</taxon>
        <taxon>Rhodobacterales</taxon>
        <taxon>Roseobacteraceae</taxon>
        <taxon>Epibacterium</taxon>
    </lineage>
</organism>
<dbReference type="InterPro" id="IPR014036">
    <property type="entry name" value="DeoR-like_C"/>
</dbReference>
<evidence type="ECO:0000313" key="6">
    <source>
        <dbReference type="EMBL" id="SCZ66082.1"/>
    </source>
</evidence>
<dbReference type="SMART" id="SM01134">
    <property type="entry name" value="DeoRC"/>
    <property type="match status" value="1"/>
</dbReference>
<keyword evidence="2" id="KW-0805">Transcription regulation</keyword>
<dbReference type="PROSITE" id="PS00894">
    <property type="entry name" value="HTH_DEOR_1"/>
    <property type="match status" value="1"/>
</dbReference>
<evidence type="ECO:0000256" key="4">
    <source>
        <dbReference type="ARBA" id="ARBA00023163"/>
    </source>
</evidence>
<keyword evidence="3" id="KW-0238">DNA-binding</keyword>
<evidence type="ECO:0000256" key="3">
    <source>
        <dbReference type="ARBA" id="ARBA00023125"/>
    </source>
</evidence>
<evidence type="ECO:0000259" key="5">
    <source>
        <dbReference type="PROSITE" id="PS51000"/>
    </source>
</evidence>
<dbReference type="PROSITE" id="PS51000">
    <property type="entry name" value="HTH_DEOR_2"/>
    <property type="match status" value="1"/>
</dbReference>
<dbReference type="SUPFAM" id="SSF46785">
    <property type="entry name" value="Winged helix' DNA-binding domain"/>
    <property type="match status" value="1"/>
</dbReference>
<dbReference type="Gene3D" id="1.10.10.10">
    <property type="entry name" value="Winged helix-like DNA-binding domain superfamily/Winged helix DNA-binding domain"/>
    <property type="match status" value="1"/>
</dbReference>
<dbReference type="InterPro" id="IPR001034">
    <property type="entry name" value="DeoR_HTH"/>
</dbReference>
<name>A0A1G5QWG1_9RHOB</name>
<dbReference type="InterPro" id="IPR037171">
    <property type="entry name" value="NagB/RpiA_transferase-like"/>
</dbReference>